<dbReference type="SMART" id="SM01384">
    <property type="entry name" value="Ribosomal_L15e"/>
    <property type="match status" value="1"/>
</dbReference>
<dbReference type="GO" id="GO:0022625">
    <property type="term" value="C:cytosolic large ribosomal subunit"/>
    <property type="evidence" value="ECO:0007669"/>
    <property type="project" value="TreeGrafter"/>
</dbReference>
<feature type="non-terminal residue" evidence="5">
    <location>
        <position position="1"/>
    </location>
</feature>
<dbReference type="Pfam" id="PF00827">
    <property type="entry name" value="Ribosomal_L15e"/>
    <property type="match status" value="1"/>
</dbReference>
<organism evidence="5">
    <name type="scientific">marine sediment metagenome</name>
    <dbReference type="NCBI Taxonomy" id="412755"/>
    <lineage>
        <taxon>unclassified sequences</taxon>
        <taxon>metagenomes</taxon>
        <taxon>ecological metagenomes</taxon>
    </lineage>
</organism>
<dbReference type="PANTHER" id="PTHR11847:SF4">
    <property type="entry name" value="LARGE RIBOSOMAL SUBUNIT PROTEIN EL15"/>
    <property type="match status" value="1"/>
</dbReference>
<dbReference type="InterPro" id="IPR020925">
    <property type="entry name" value="Ribosomal_eL15_CS"/>
</dbReference>
<dbReference type="PROSITE" id="PS01194">
    <property type="entry name" value="RIBOSOMAL_L15E"/>
    <property type="match status" value="1"/>
</dbReference>
<feature type="compositionally biased region" description="Basic residues" evidence="4">
    <location>
        <begin position="167"/>
        <end position="179"/>
    </location>
</feature>
<protein>
    <recommendedName>
        <fullName evidence="6">50S ribosomal protein L15e</fullName>
    </recommendedName>
</protein>
<evidence type="ECO:0000256" key="2">
    <source>
        <dbReference type="ARBA" id="ARBA00022980"/>
    </source>
</evidence>
<keyword evidence="2" id="KW-0689">Ribosomal protein</keyword>
<evidence type="ECO:0000256" key="3">
    <source>
        <dbReference type="ARBA" id="ARBA00023274"/>
    </source>
</evidence>
<dbReference type="PANTHER" id="PTHR11847">
    <property type="entry name" value="RIBOSOMAL PROTEIN L15"/>
    <property type="match status" value="1"/>
</dbReference>
<dbReference type="EMBL" id="BARW01011402">
    <property type="protein sequence ID" value="GAI73292.1"/>
    <property type="molecule type" value="Genomic_DNA"/>
</dbReference>
<evidence type="ECO:0008006" key="6">
    <source>
        <dbReference type="Google" id="ProtNLM"/>
    </source>
</evidence>
<dbReference type="GO" id="GO:0002181">
    <property type="term" value="P:cytoplasmic translation"/>
    <property type="evidence" value="ECO:0007669"/>
    <property type="project" value="TreeGrafter"/>
</dbReference>
<dbReference type="AlphaFoldDB" id="X1QXI1"/>
<keyword evidence="3" id="KW-0687">Ribonucleoprotein</keyword>
<feature type="region of interest" description="Disordered" evidence="4">
    <location>
        <begin position="157"/>
        <end position="193"/>
    </location>
</feature>
<dbReference type="SUPFAM" id="SSF54189">
    <property type="entry name" value="Ribosomal proteins S24e, L23 and L15e"/>
    <property type="match status" value="1"/>
</dbReference>
<name>X1QXI1_9ZZZZ</name>
<proteinExistence type="inferred from homology"/>
<evidence type="ECO:0000256" key="1">
    <source>
        <dbReference type="ARBA" id="ARBA00006857"/>
    </source>
</evidence>
<dbReference type="GO" id="GO:0003735">
    <property type="term" value="F:structural constituent of ribosome"/>
    <property type="evidence" value="ECO:0007669"/>
    <property type="project" value="InterPro"/>
</dbReference>
<dbReference type="NCBIfam" id="NF003269">
    <property type="entry name" value="PRK04243.1"/>
    <property type="match status" value="1"/>
</dbReference>
<sequence>KINMTKGMYHKLREAWKKPDKKTLRERMIKWRKSGVFTKVEKPLRLDRARALGYKAKKGFVIIRIRLKRGGHKRPRPNKGRRSKRLHTRKTLKMNYRWIAEQRVGRKYKNLEVLNSYLIGKDGIHYFYEVITVDPSKPEIKNDKTINWITKGANKKRAMRGLTSAAKKSRGLRSKHPTSKVRPSVRAGKRRGK</sequence>
<evidence type="ECO:0000313" key="5">
    <source>
        <dbReference type="EMBL" id="GAI73292.1"/>
    </source>
</evidence>
<comment type="caution">
    <text evidence="5">The sequence shown here is derived from an EMBL/GenBank/DDBJ whole genome shotgun (WGS) entry which is preliminary data.</text>
</comment>
<dbReference type="InterPro" id="IPR012678">
    <property type="entry name" value="Ribosomal_uL23/eL15/eS24_sf"/>
</dbReference>
<gene>
    <name evidence="5" type="ORF">S12H4_22002</name>
</gene>
<reference evidence="5" key="1">
    <citation type="journal article" date="2014" name="Front. Microbiol.">
        <title>High frequency of phylogenetically diverse reductive dehalogenase-homologous genes in deep subseafloor sedimentary metagenomes.</title>
        <authorList>
            <person name="Kawai M."/>
            <person name="Futagami T."/>
            <person name="Toyoda A."/>
            <person name="Takaki Y."/>
            <person name="Nishi S."/>
            <person name="Hori S."/>
            <person name="Arai W."/>
            <person name="Tsubouchi T."/>
            <person name="Morono Y."/>
            <person name="Uchiyama I."/>
            <person name="Ito T."/>
            <person name="Fujiyama A."/>
            <person name="Inagaki F."/>
            <person name="Takami H."/>
        </authorList>
    </citation>
    <scope>NUCLEOTIDE SEQUENCE</scope>
    <source>
        <strain evidence="5">Expedition CK06-06</strain>
    </source>
</reference>
<accession>X1QXI1</accession>
<dbReference type="InterPro" id="IPR024794">
    <property type="entry name" value="Rbsml_eL15_core_dom_sf"/>
</dbReference>
<evidence type="ECO:0000256" key="4">
    <source>
        <dbReference type="SAM" id="MobiDB-lite"/>
    </source>
</evidence>
<dbReference type="InterPro" id="IPR000439">
    <property type="entry name" value="Ribosomal_eL15"/>
</dbReference>
<dbReference type="Gene3D" id="3.40.1120.10">
    <property type="entry name" value="Ribosomal protein l15e"/>
    <property type="match status" value="1"/>
</dbReference>
<dbReference type="GO" id="GO:0003723">
    <property type="term" value="F:RNA binding"/>
    <property type="evidence" value="ECO:0007669"/>
    <property type="project" value="TreeGrafter"/>
</dbReference>
<comment type="similarity">
    <text evidence="1">Belongs to the eukaryotic ribosomal protein eL15 family.</text>
</comment>